<dbReference type="GO" id="GO:0047389">
    <property type="term" value="F:glycerophosphocholine phosphodiesterase activity"/>
    <property type="evidence" value="ECO:0007669"/>
    <property type="project" value="TreeGrafter"/>
</dbReference>
<evidence type="ECO:0000259" key="2">
    <source>
        <dbReference type="PROSITE" id="PS51704"/>
    </source>
</evidence>
<gene>
    <name evidence="3" type="ORF">B0H66DRAFT_570380</name>
</gene>
<dbReference type="PROSITE" id="PS51704">
    <property type="entry name" value="GP_PDE"/>
    <property type="match status" value="1"/>
</dbReference>
<comment type="caution">
    <text evidence="3">The sequence shown here is derived from an EMBL/GenBank/DDBJ whole genome shotgun (WGS) entry which is preliminary data.</text>
</comment>
<name>A0AAE0LZ65_9PEZI</name>
<reference evidence="3" key="1">
    <citation type="journal article" date="2023" name="Mol. Phylogenet. Evol.">
        <title>Genome-scale phylogeny and comparative genomics of the fungal order Sordariales.</title>
        <authorList>
            <person name="Hensen N."/>
            <person name="Bonometti L."/>
            <person name="Westerberg I."/>
            <person name="Brannstrom I.O."/>
            <person name="Guillou S."/>
            <person name="Cros-Aarteil S."/>
            <person name="Calhoun S."/>
            <person name="Haridas S."/>
            <person name="Kuo A."/>
            <person name="Mondo S."/>
            <person name="Pangilinan J."/>
            <person name="Riley R."/>
            <person name="LaButti K."/>
            <person name="Andreopoulos B."/>
            <person name="Lipzen A."/>
            <person name="Chen C."/>
            <person name="Yan M."/>
            <person name="Daum C."/>
            <person name="Ng V."/>
            <person name="Clum A."/>
            <person name="Steindorff A."/>
            <person name="Ohm R.A."/>
            <person name="Martin F."/>
            <person name="Silar P."/>
            <person name="Natvig D.O."/>
            <person name="Lalanne C."/>
            <person name="Gautier V."/>
            <person name="Ament-Velasquez S.L."/>
            <person name="Kruys A."/>
            <person name="Hutchinson M.I."/>
            <person name="Powell A.J."/>
            <person name="Barry K."/>
            <person name="Miller A.N."/>
            <person name="Grigoriev I.V."/>
            <person name="Debuchy R."/>
            <person name="Gladieux P."/>
            <person name="Hiltunen Thoren M."/>
            <person name="Johannesson H."/>
        </authorList>
    </citation>
    <scope>NUCLEOTIDE SEQUENCE</scope>
    <source>
        <strain evidence="3">CBS 118394</strain>
    </source>
</reference>
<dbReference type="Pfam" id="PF03009">
    <property type="entry name" value="GDPD"/>
    <property type="match status" value="1"/>
</dbReference>
<dbReference type="PANTHER" id="PTHR22958">
    <property type="entry name" value="GLYCEROPHOSPHORYL DIESTER PHOSPHODIESTERASE"/>
    <property type="match status" value="1"/>
</dbReference>
<dbReference type="Proteomes" id="UP001283341">
    <property type="component" value="Unassembled WGS sequence"/>
</dbReference>
<dbReference type="Gene3D" id="3.20.20.190">
    <property type="entry name" value="Phosphatidylinositol (PI) phosphodiesterase"/>
    <property type="match status" value="1"/>
</dbReference>
<evidence type="ECO:0000313" key="4">
    <source>
        <dbReference type="Proteomes" id="UP001283341"/>
    </source>
</evidence>
<accession>A0AAE0LZ65</accession>
<dbReference type="EMBL" id="JAUEDM010000009">
    <property type="protein sequence ID" value="KAK3312289.1"/>
    <property type="molecule type" value="Genomic_DNA"/>
</dbReference>
<keyword evidence="1" id="KW-0378">Hydrolase</keyword>
<reference evidence="3" key="2">
    <citation type="submission" date="2023-06" db="EMBL/GenBank/DDBJ databases">
        <authorList>
            <consortium name="Lawrence Berkeley National Laboratory"/>
            <person name="Haridas S."/>
            <person name="Hensen N."/>
            <person name="Bonometti L."/>
            <person name="Westerberg I."/>
            <person name="Brannstrom I.O."/>
            <person name="Guillou S."/>
            <person name="Cros-Aarteil S."/>
            <person name="Calhoun S."/>
            <person name="Kuo A."/>
            <person name="Mondo S."/>
            <person name="Pangilinan J."/>
            <person name="Riley R."/>
            <person name="Labutti K."/>
            <person name="Andreopoulos B."/>
            <person name="Lipzen A."/>
            <person name="Chen C."/>
            <person name="Yanf M."/>
            <person name="Daum C."/>
            <person name="Ng V."/>
            <person name="Clum A."/>
            <person name="Steindorff A."/>
            <person name="Ohm R."/>
            <person name="Martin F."/>
            <person name="Silar P."/>
            <person name="Natvig D."/>
            <person name="Lalanne C."/>
            <person name="Gautier V."/>
            <person name="Ament-Velasquez S.L."/>
            <person name="Kruys A."/>
            <person name="Hutchinson M.I."/>
            <person name="Powell A.J."/>
            <person name="Barry K."/>
            <person name="Miller A.N."/>
            <person name="Grigoriev I.V."/>
            <person name="Debuchy R."/>
            <person name="Gladieux P."/>
            <person name="Thoren M.H."/>
            <person name="Johannesson H."/>
        </authorList>
    </citation>
    <scope>NUCLEOTIDE SEQUENCE</scope>
    <source>
        <strain evidence="3">CBS 118394</strain>
    </source>
</reference>
<organism evidence="3 4">
    <name type="scientific">Apodospora peruviana</name>
    <dbReference type="NCBI Taxonomy" id="516989"/>
    <lineage>
        <taxon>Eukaryota</taxon>
        <taxon>Fungi</taxon>
        <taxon>Dikarya</taxon>
        <taxon>Ascomycota</taxon>
        <taxon>Pezizomycotina</taxon>
        <taxon>Sordariomycetes</taxon>
        <taxon>Sordariomycetidae</taxon>
        <taxon>Sordariales</taxon>
        <taxon>Lasiosphaeriaceae</taxon>
        <taxon>Apodospora</taxon>
    </lineage>
</organism>
<dbReference type="InterPro" id="IPR017946">
    <property type="entry name" value="PLC-like_Pdiesterase_TIM-brl"/>
</dbReference>
<protein>
    <recommendedName>
        <fullName evidence="2">GP-PDE domain-containing protein</fullName>
    </recommendedName>
</protein>
<dbReference type="GO" id="GO:0046475">
    <property type="term" value="P:glycerophospholipid catabolic process"/>
    <property type="evidence" value="ECO:0007669"/>
    <property type="project" value="TreeGrafter"/>
</dbReference>
<evidence type="ECO:0000313" key="3">
    <source>
        <dbReference type="EMBL" id="KAK3312289.1"/>
    </source>
</evidence>
<evidence type="ECO:0000256" key="1">
    <source>
        <dbReference type="ARBA" id="ARBA00022801"/>
    </source>
</evidence>
<dbReference type="InterPro" id="IPR051578">
    <property type="entry name" value="GDPD"/>
</dbReference>
<dbReference type="PANTHER" id="PTHR22958:SF1">
    <property type="entry name" value="GLYCEROPHOSPHOCHOLINE PHOSPHODIESTERASE GPCPD1"/>
    <property type="match status" value="1"/>
</dbReference>
<sequence>MLSSFTPEICILLSLKQKTYPVLLIIDAGKVPMADTEVRAASMQVAVEFAKRWNLAGVVFSCEVLLLCPRLVGFVKCKGLVCASYGTLNNEPGNVEGMFSSVVLGFEMFLLIFQITDSGTVWRGCYHC</sequence>
<dbReference type="AlphaFoldDB" id="A0AAE0LZ65"/>
<feature type="domain" description="GP-PDE" evidence="2">
    <location>
        <begin position="1"/>
        <end position="126"/>
    </location>
</feature>
<dbReference type="InterPro" id="IPR030395">
    <property type="entry name" value="GP_PDE_dom"/>
</dbReference>
<proteinExistence type="predicted"/>
<keyword evidence="4" id="KW-1185">Reference proteome</keyword>